<evidence type="ECO:0000256" key="2">
    <source>
        <dbReference type="ARBA" id="ARBA00023004"/>
    </source>
</evidence>
<name>A0A1M5KS34_9FLAO</name>
<evidence type="ECO:0000256" key="6">
    <source>
        <dbReference type="ARBA" id="ARBA00024536"/>
    </source>
</evidence>
<dbReference type="STRING" id="229205.SAMN05444372_10767"/>
<keyword evidence="4 7" id="KW-0456">Lyase</keyword>
<keyword evidence="5 7" id="KW-0627">Porphyrin biosynthesis</keyword>
<dbReference type="GO" id="GO:0006783">
    <property type="term" value="P:heme biosynthetic process"/>
    <property type="evidence" value="ECO:0007669"/>
    <property type="project" value="UniProtKB-UniRule"/>
</dbReference>
<evidence type="ECO:0000313" key="10">
    <source>
        <dbReference type="Proteomes" id="UP000184020"/>
    </source>
</evidence>
<gene>
    <name evidence="7" type="primary">hemH</name>
    <name evidence="9" type="ORF">SAMN05444372_10767</name>
</gene>
<organism evidence="9 10">
    <name type="scientific">Flavobacterium micromati</name>
    <dbReference type="NCBI Taxonomy" id="229205"/>
    <lineage>
        <taxon>Bacteria</taxon>
        <taxon>Pseudomonadati</taxon>
        <taxon>Bacteroidota</taxon>
        <taxon>Flavobacteriia</taxon>
        <taxon>Flavobacteriales</taxon>
        <taxon>Flavobacteriaceae</taxon>
        <taxon>Flavobacterium</taxon>
    </lineage>
</organism>
<dbReference type="CDD" id="cd03411">
    <property type="entry name" value="Ferrochelatase_N"/>
    <property type="match status" value="1"/>
</dbReference>
<dbReference type="AlphaFoldDB" id="A0A1M5KS34"/>
<evidence type="ECO:0000256" key="4">
    <source>
        <dbReference type="ARBA" id="ARBA00023239"/>
    </source>
</evidence>
<comment type="similarity">
    <text evidence="1 7 8">Belongs to the ferrochelatase family.</text>
</comment>
<dbReference type="InterPro" id="IPR033659">
    <property type="entry name" value="Ferrochelatase_N"/>
</dbReference>
<keyword evidence="7" id="KW-0479">Metal-binding</keyword>
<evidence type="ECO:0000256" key="1">
    <source>
        <dbReference type="ARBA" id="ARBA00007718"/>
    </source>
</evidence>
<feature type="binding site" evidence="7">
    <location>
        <position position="299"/>
    </location>
    <ligand>
        <name>Fe(2+)</name>
        <dbReference type="ChEBI" id="CHEBI:29033"/>
    </ligand>
</feature>
<accession>A0A1M5KS34</accession>
<dbReference type="GO" id="GO:0046872">
    <property type="term" value="F:metal ion binding"/>
    <property type="evidence" value="ECO:0007669"/>
    <property type="project" value="UniProtKB-KW"/>
</dbReference>
<evidence type="ECO:0000256" key="3">
    <source>
        <dbReference type="ARBA" id="ARBA00023133"/>
    </source>
</evidence>
<proteinExistence type="inferred from homology"/>
<dbReference type="GO" id="GO:0005737">
    <property type="term" value="C:cytoplasm"/>
    <property type="evidence" value="ECO:0007669"/>
    <property type="project" value="UniProtKB-SubCell"/>
</dbReference>
<dbReference type="PANTHER" id="PTHR11108:SF1">
    <property type="entry name" value="FERROCHELATASE, MITOCHONDRIAL"/>
    <property type="match status" value="1"/>
</dbReference>
<dbReference type="EC" id="4.98.1.1" evidence="7"/>
<dbReference type="EMBL" id="FQWF01000007">
    <property type="protein sequence ID" value="SHG55526.1"/>
    <property type="molecule type" value="Genomic_DNA"/>
</dbReference>
<dbReference type="HAMAP" id="MF_00323">
    <property type="entry name" value="Ferrochelatase"/>
    <property type="match status" value="1"/>
</dbReference>
<dbReference type="SUPFAM" id="SSF53800">
    <property type="entry name" value="Chelatase"/>
    <property type="match status" value="1"/>
</dbReference>
<evidence type="ECO:0000256" key="8">
    <source>
        <dbReference type="RuleBase" id="RU004185"/>
    </source>
</evidence>
<reference evidence="10" key="1">
    <citation type="submission" date="2016-11" db="EMBL/GenBank/DDBJ databases">
        <authorList>
            <person name="Varghese N."/>
            <person name="Submissions S."/>
        </authorList>
    </citation>
    <scope>NUCLEOTIDE SEQUENCE [LARGE SCALE GENOMIC DNA]</scope>
    <source>
        <strain evidence="10">DSM 17659</strain>
    </source>
</reference>
<keyword evidence="3 7" id="KW-0350">Heme biosynthesis</keyword>
<comment type="pathway">
    <text evidence="7">Porphyrin-containing compound metabolism; protoheme biosynthesis; protoheme from protoporphyrin-IX: step 1/1.</text>
</comment>
<comment type="function">
    <text evidence="7">Catalyzes the ferrous insertion into protoporphyrin IX.</text>
</comment>
<dbReference type="Gene3D" id="3.40.50.1400">
    <property type="match status" value="2"/>
</dbReference>
<dbReference type="InterPro" id="IPR001015">
    <property type="entry name" value="Ferrochelatase"/>
</dbReference>
<dbReference type="UniPathway" id="UPA00252">
    <property type="reaction ID" value="UER00325"/>
</dbReference>
<keyword evidence="7" id="KW-0963">Cytoplasm</keyword>
<feature type="binding site" evidence="7">
    <location>
        <position position="196"/>
    </location>
    <ligand>
        <name>Fe(2+)</name>
        <dbReference type="ChEBI" id="CHEBI:29033"/>
    </ligand>
</feature>
<comment type="catalytic activity">
    <reaction evidence="6">
        <text>Fe-coproporphyrin III + 2 H(+) = coproporphyrin III + Fe(2+)</text>
        <dbReference type="Rhea" id="RHEA:49572"/>
        <dbReference type="ChEBI" id="CHEBI:15378"/>
        <dbReference type="ChEBI" id="CHEBI:29033"/>
        <dbReference type="ChEBI" id="CHEBI:68438"/>
        <dbReference type="ChEBI" id="CHEBI:131725"/>
        <dbReference type="EC" id="4.99.1.9"/>
    </reaction>
    <physiologicalReaction direction="right-to-left" evidence="6">
        <dbReference type="Rhea" id="RHEA:49574"/>
    </physiologicalReaction>
</comment>
<dbReference type="PANTHER" id="PTHR11108">
    <property type="entry name" value="FERROCHELATASE"/>
    <property type="match status" value="1"/>
</dbReference>
<evidence type="ECO:0000256" key="5">
    <source>
        <dbReference type="ARBA" id="ARBA00023244"/>
    </source>
</evidence>
<protein>
    <recommendedName>
        <fullName evidence="7">Ferrochelatase</fullName>
        <ecNumber evidence="7">4.98.1.1</ecNumber>
    </recommendedName>
    <alternativeName>
        <fullName evidence="7">Heme synthase</fullName>
    </alternativeName>
    <alternativeName>
        <fullName evidence="7">Protoheme ferro-lyase</fullName>
    </alternativeName>
</protein>
<sequence length="359" mass="40590">MQNEKQDKMKGVLLVNLGSPESPTPKDVKPYLDEFLMDKYVIDVPFLLRALLVRGIILQTRPKKSAAAYAKIWWDEGSPLVVISKRMHAKVQKLVDVPVSLAMRYGNPSLLSGLQELHDKGVNEVLLFPLYPQHAMASTTTILELAEEHRKKYFPEMKFTIVPAFYNKPDYLQNLADSIKGHLQGFDYDHLLFSYHGIPERHIRKTDITKSHCKIDGSCCNTPSPAHEFCYRHQCYETTKQVVKLLGIPEGKYSQTFQSRLAGDKWLTPYTDVEVNKMPKKGIKNLAVVTPAFVSDCLETLEEIAMEAGHEFKENGGEEFLAIPCLNDGDDWCATVGNWITNWSNVSAPAKFDAEKVIA</sequence>
<comment type="catalytic activity">
    <reaction evidence="7">
        <text>heme b + 2 H(+) = protoporphyrin IX + Fe(2+)</text>
        <dbReference type="Rhea" id="RHEA:22584"/>
        <dbReference type="ChEBI" id="CHEBI:15378"/>
        <dbReference type="ChEBI" id="CHEBI:29033"/>
        <dbReference type="ChEBI" id="CHEBI:57306"/>
        <dbReference type="ChEBI" id="CHEBI:60344"/>
        <dbReference type="EC" id="4.98.1.1"/>
    </reaction>
</comment>
<evidence type="ECO:0000256" key="7">
    <source>
        <dbReference type="HAMAP-Rule" id="MF_00323"/>
    </source>
</evidence>
<comment type="subcellular location">
    <subcellularLocation>
        <location evidence="7">Cytoplasm</location>
    </subcellularLocation>
</comment>
<dbReference type="InterPro" id="IPR033644">
    <property type="entry name" value="Ferrochelatase_C"/>
</dbReference>
<evidence type="ECO:0000313" key="9">
    <source>
        <dbReference type="EMBL" id="SHG55526.1"/>
    </source>
</evidence>
<dbReference type="CDD" id="cd00419">
    <property type="entry name" value="Ferrochelatase_C"/>
    <property type="match status" value="1"/>
</dbReference>
<dbReference type="Proteomes" id="UP000184020">
    <property type="component" value="Unassembled WGS sequence"/>
</dbReference>
<dbReference type="GO" id="GO:0004325">
    <property type="term" value="F:ferrochelatase activity"/>
    <property type="evidence" value="ECO:0007669"/>
    <property type="project" value="UniProtKB-UniRule"/>
</dbReference>
<keyword evidence="10" id="KW-1185">Reference proteome</keyword>
<dbReference type="NCBIfam" id="TIGR00109">
    <property type="entry name" value="hemH"/>
    <property type="match status" value="1"/>
</dbReference>
<dbReference type="Pfam" id="PF00762">
    <property type="entry name" value="Ferrochelatase"/>
    <property type="match status" value="1"/>
</dbReference>
<keyword evidence="2 7" id="KW-0408">Iron</keyword>